<dbReference type="GO" id="GO:0005737">
    <property type="term" value="C:cytoplasm"/>
    <property type="evidence" value="ECO:0007669"/>
    <property type="project" value="TreeGrafter"/>
</dbReference>
<keyword evidence="3" id="KW-1185">Reference proteome</keyword>
<reference evidence="2 3" key="1">
    <citation type="submission" date="2019-06" db="EMBL/GenBank/DDBJ databases">
        <title>A chromosomal-level reference genome of Carpinus fangiana (Coryloideae, Betulaceae).</title>
        <authorList>
            <person name="Yang X."/>
            <person name="Wang Z."/>
            <person name="Zhang L."/>
            <person name="Hao G."/>
            <person name="Liu J."/>
            <person name="Yang Y."/>
        </authorList>
    </citation>
    <scope>NUCLEOTIDE SEQUENCE [LARGE SCALE GENOMIC DNA]</scope>
    <source>
        <strain evidence="2">Cfa_2016G</strain>
        <tissue evidence="2">Leaf</tissue>
    </source>
</reference>
<evidence type="ECO:0000313" key="2">
    <source>
        <dbReference type="EMBL" id="KAE8037956.1"/>
    </source>
</evidence>
<proteinExistence type="inferred from homology"/>
<sequence>MEASDSRHRHCGKDTLSLKSLCRLLYYPPFSGSLLRHRTHPDFLMGNSLFSAINTNKAMVEYMQKNGVIRSKKVAEVMETIDRALFIPDGIEPYHSRPVMIQFDLIIPAPNMHSTCLQLLEEHLQPGMRALDVGSGNGYLTACFALMVGPRGCAVGVERMPGLVSSSVQSIQESAAAPLLRGGSLSVHFGDGRVGWPQHAPYDAIHVIAEARDIPKAITDQLKPGGRLVWGLLLPGSIVEDFTVIDKKLDGSLTIRSEFSVGTCEF</sequence>
<dbReference type="CDD" id="cd02440">
    <property type="entry name" value="AdoMet_MTases"/>
    <property type="match status" value="1"/>
</dbReference>
<gene>
    <name evidence="2" type="ORF">FH972_010506</name>
</gene>
<dbReference type="InterPro" id="IPR000682">
    <property type="entry name" value="PCMT"/>
</dbReference>
<dbReference type="Gene3D" id="3.40.50.150">
    <property type="entry name" value="Vaccinia Virus protein VP39"/>
    <property type="match status" value="1"/>
</dbReference>
<evidence type="ECO:0000256" key="1">
    <source>
        <dbReference type="ARBA" id="ARBA00005369"/>
    </source>
</evidence>
<comment type="similarity">
    <text evidence="1">Belongs to the methyltransferase superfamily. L-isoaspartyl/D-aspartyl protein methyltransferase family.</text>
</comment>
<evidence type="ECO:0000313" key="3">
    <source>
        <dbReference type="Proteomes" id="UP000327013"/>
    </source>
</evidence>
<accession>A0A660KVJ0</accession>
<protein>
    <recommendedName>
        <fullName evidence="4">Protein-L-isoaspartate O-methyltransferase</fullName>
    </recommendedName>
</protein>
<dbReference type="SUPFAM" id="SSF53335">
    <property type="entry name" value="S-adenosyl-L-methionine-dependent methyltransferases"/>
    <property type="match status" value="1"/>
</dbReference>
<dbReference type="Pfam" id="PF01135">
    <property type="entry name" value="PCMT"/>
    <property type="match status" value="1"/>
</dbReference>
<dbReference type="OrthoDB" id="73890at2759"/>
<dbReference type="PROSITE" id="PS01279">
    <property type="entry name" value="PCMT"/>
    <property type="match status" value="1"/>
</dbReference>
<dbReference type="Proteomes" id="UP000327013">
    <property type="component" value="Chromosome 4"/>
</dbReference>
<organism evidence="2 3">
    <name type="scientific">Carpinus fangiana</name>
    <dbReference type="NCBI Taxonomy" id="176857"/>
    <lineage>
        <taxon>Eukaryota</taxon>
        <taxon>Viridiplantae</taxon>
        <taxon>Streptophyta</taxon>
        <taxon>Embryophyta</taxon>
        <taxon>Tracheophyta</taxon>
        <taxon>Spermatophyta</taxon>
        <taxon>Magnoliopsida</taxon>
        <taxon>eudicotyledons</taxon>
        <taxon>Gunneridae</taxon>
        <taxon>Pentapetalae</taxon>
        <taxon>rosids</taxon>
        <taxon>fabids</taxon>
        <taxon>Fagales</taxon>
        <taxon>Betulaceae</taxon>
        <taxon>Carpinus</taxon>
    </lineage>
</organism>
<dbReference type="GO" id="GO:0004719">
    <property type="term" value="F:protein-L-isoaspartate (D-aspartate) O-methyltransferase activity"/>
    <property type="evidence" value="ECO:0007669"/>
    <property type="project" value="InterPro"/>
</dbReference>
<dbReference type="InterPro" id="IPR029063">
    <property type="entry name" value="SAM-dependent_MTases_sf"/>
</dbReference>
<evidence type="ECO:0008006" key="4">
    <source>
        <dbReference type="Google" id="ProtNLM"/>
    </source>
</evidence>
<name>A0A660KVJ0_9ROSI</name>
<dbReference type="PANTHER" id="PTHR11579">
    <property type="entry name" value="PROTEIN-L-ISOASPARTATE O-METHYLTRANSFERASE"/>
    <property type="match status" value="1"/>
</dbReference>
<dbReference type="PANTHER" id="PTHR11579:SF28">
    <property type="entry name" value="PROTEIN-L-ISOASPARTATE O-METHYLTRANSFERASE 1"/>
    <property type="match status" value="1"/>
</dbReference>
<dbReference type="EMBL" id="CM017324">
    <property type="protein sequence ID" value="KAE8037956.1"/>
    <property type="molecule type" value="Genomic_DNA"/>
</dbReference>
<dbReference type="AlphaFoldDB" id="A0A660KVJ0"/>